<feature type="domain" description="Transposable element P transposase-like RNase H" evidence="1">
    <location>
        <begin position="2"/>
        <end position="103"/>
    </location>
</feature>
<dbReference type="AlphaFoldDB" id="A0A1I8GCS0"/>
<keyword evidence="2" id="KW-1185">Reference proteome</keyword>
<sequence>RYCIILFDEVYVKPSLRFSGCHTIGYSEDAPRQIARTVLALMVKSFMGGPAYVARLIPIYSLQPAFLYDQVVHLVQLIHQLGGTVVSLICDNHFTNRNCFQLLQGDSAVPWLAKNPADPDQPLFLLYDPVHLMKNIRNNWLTQSFCEIDFQPVIGEPVKRAKWNEITRLEEASRNHIVRTTRLNPVACRPSPLERQKVSLVLDVFHEKTVAALQLNGYSETADFVERVLNFWTVVNVKSPESHIRLNDIRRAPISSTNSSAIQELLSFAAVVDRMPGGRGASRPRSLTTETRKAIHQTANGLADLSRHLLMKVGFSYVLLGELQTDRLEGSFLFIGKATAGVIIYPLIKFWPVRGYAECNFTVNWS</sequence>
<dbReference type="InterPro" id="IPR048365">
    <property type="entry name" value="TNP-like_RNaseH_N"/>
</dbReference>
<dbReference type="Pfam" id="PF21787">
    <property type="entry name" value="TNP-like_RNaseH_N"/>
    <property type="match status" value="1"/>
</dbReference>
<name>A0A1I8GCS0_9PLAT</name>
<reference evidence="3" key="1">
    <citation type="submission" date="2016-11" db="UniProtKB">
        <authorList>
            <consortium name="WormBaseParasite"/>
        </authorList>
    </citation>
    <scope>IDENTIFICATION</scope>
</reference>
<accession>A0A1I8GCS0</accession>
<evidence type="ECO:0000313" key="3">
    <source>
        <dbReference type="WBParaSite" id="maker-uti_cns_0001412-snap-gene-0.9-mRNA-1"/>
    </source>
</evidence>
<protein>
    <submittedName>
        <fullName evidence="3">Transposable element P transposase</fullName>
    </submittedName>
</protein>
<proteinExistence type="predicted"/>
<dbReference type="Proteomes" id="UP000095280">
    <property type="component" value="Unplaced"/>
</dbReference>
<evidence type="ECO:0000259" key="1">
    <source>
        <dbReference type="Pfam" id="PF21787"/>
    </source>
</evidence>
<evidence type="ECO:0000313" key="2">
    <source>
        <dbReference type="Proteomes" id="UP000095280"/>
    </source>
</evidence>
<dbReference type="WBParaSite" id="maker-uti_cns_0001412-snap-gene-0.9-mRNA-1">
    <property type="protein sequence ID" value="maker-uti_cns_0001412-snap-gene-0.9-mRNA-1"/>
    <property type="gene ID" value="maker-uti_cns_0001412-snap-gene-0.9"/>
</dbReference>
<organism evidence="2 3">
    <name type="scientific">Macrostomum lignano</name>
    <dbReference type="NCBI Taxonomy" id="282301"/>
    <lineage>
        <taxon>Eukaryota</taxon>
        <taxon>Metazoa</taxon>
        <taxon>Spiralia</taxon>
        <taxon>Lophotrochozoa</taxon>
        <taxon>Platyhelminthes</taxon>
        <taxon>Rhabditophora</taxon>
        <taxon>Macrostomorpha</taxon>
        <taxon>Macrostomida</taxon>
        <taxon>Macrostomidae</taxon>
        <taxon>Macrostomum</taxon>
    </lineage>
</organism>